<name>A0A9W8MFE9_9AGAR</name>
<dbReference type="GO" id="GO:0046872">
    <property type="term" value="F:metal ion binding"/>
    <property type="evidence" value="ECO:0007669"/>
    <property type="project" value="UniProtKB-KW"/>
</dbReference>
<feature type="domain" description="Nudix hydrolase" evidence="11">
    <location>
        <begin position="337"/>
        <end position="465"/>
    </location>
</feature>
<keyword evidence="7" id="KW-0460">Magnesium</keyword>
<dbReference type="InterPro" id="IPR049734">
    <property type="entry name" value="NudC-like_C"/>
</dbReference>
<dbReference type="EMBL" id="JANBPK010000921">
    <property type="protein sequence ID" value="KAJ2928611.1"/>
    <property type="molecule type" value="Genomic_DNA"/>
</dbReference>
<evidence type="ECO:0000256" key="10">
    <source>
        <dbReference type="SAM" id="MobiDB-lite"/>
    </source>
</evidence>
<evidence type="ECO:0000313" key="13">
    <source>
        <dbReference type="Proteomes" id="UP001140091"/>
    </source>
</evidence>
<comment type="catalytic activity">
    <reaction evidence="9">
        <text>a 5'-end NAD(+)-phospho-ribonucleoside in mRNA + H2O = a 5'-end phospho-adenosine-phospho-ribonucleoside in mRNA + beta-nicotinamide D-ribonucleotide + 2 H(+)</text>
        <dbReference type="Rhea" id="RHEA:60876"/>
        <dbReference type="Rhea" id="RHEA-COMP:15698"/>
        <dbReference type="Rhea" id="RHEA-COMP:15719"/>
        <dbReference type="ChEBI" id="CHEBI:14649"/>
        <dbReference type="ChEBI" id="CHEBI:15377"/>
        <dbReference type="ChEBI" id="CHEBI:15378"/>
        <dbReference type="ChEBI" id="CHEBI:144029"/>
        <dbReference type="ChEBI" id="CHEBI:144051"/>
    </reaction>
    <physiologicalReaction direction="left-to-right" evidence="9">
        <dbReference type="Rhea" id="RHEA:60877"/>
    </physiologicalReaction>
</comment>
<dbReference type="InterPro" id="IPR020084">
    <property type="entry name" value="NUDIX_hydrolase_CS"/>
</dbReference>
<dbReference type="CDD" id="cd03429">
    <property type="entry name" value="NUDIX_NADH_pyrophosphatase_Nudt13"/>
    <property type="match status" value="1"/>
</dbReference>
<dbReference type="EC" id="3.6.1.22" evidence="4"/>
<dbReference type="GO" id="GO:0006742">
    <property type="term" value="P:NADP+ catabolic process"/>
    <property type="evidence" value="ECO:0007669"/>
    <property type="project" value="TreeGrafter"/>
</dbReference>
<evidence type="ECO:0000256" key="5">
    <source>
        <dbReference type="ARBA" id="ARBA00022723"/>
    </source>
</evidence>
<evidence type="ECO:0000256" key="9">
    <source>
        <dbReference type="ARBA" id="ARBA00023679"/>
    </source>
</evidence>
<evidence type="ECO:0000256" key="8">
    <source>
        <dbReference type="ARBA" id="ARBA00023027"/>
    </source>
</evidence>
<evidence type="ECO:0000256" key="1">
    <source>
        <dbReference type="ARBA" id="ARBA00001946"/>
    </source>
</evidence>
<dbReference type="GO" id="GO:0035529">
    <property type="term" value="F:NADH pyrophosphatase activity"/>
    <property type="evidence" value="ECO:0007669"/>
    <property type="project" value="TreeGrafter"/>
</dbReference>
<keyword evidence="5" id="KW-0479">Metal-binding</keyword>
<dbReference type="GO" id="GO:0005829">
    <property type="term" value="C:cytosol"/>
    <property type="evidence" value="ECO:0007669"/>
    <property type="project" value="TreeGrafter"/>
</dbReference>
<gene>
    <name evidence="12" type="ORF">H1R20_g8472</name>
</gene>
<feature type="region of interest" description="Disordered" evidence="10">
    <location>
        <begin position="475"/>
        <end position="514"/>
    </location>
</feature>
<comment type="cofactor">
    <cofactor evidence="1">
        <name>Mg(2+)</name>
        <dbReference type="ChEBI" id="CHEBI:18420"/>
    </cofactor>
</comment>
<dbReference type="InterPro" id="IPR000086">
    <property type="entry name" value="NUDIX_hydrolase_dom"/>
</dbReference>
<protein>
    <recommendedName>
        <fullName evidence="4">NAD(+) diphosphatase</fullName>
        <ecNumber evidence="4">3.6.1.22</ecNumber>
    </recommendedName>
</protein>
<dbReference type="PROSITE" id="PS00893">
    <property type="entry name" value="NUDIX_BOX"/>
    <property type="match status" value="1"/>
</dbReference>
<dbReference type="AlphaFoldDB" id="A0A9W8MFE9"/>
<dbReference type="InterPro" id="IPR015797">
    <property type="entry name" value="NUDIX_hydrolase-like_dom_sf"/>
</dbReference>
<evidence type="ECO:0000259" key="11">
    <source>
        <dbReference type="PROSITE" id="PS51462"/>
    </source>
</evidence>
<dbReference type="PROSITE" id="PS51462">
    <property type="entry name" value="NUDIX"/>
    <property type="match status" value="1"/>
</dbReference>
<feature type="compositionally biased region" description="Polar residues" evidence="10">
    <location>
        <begin position="478"/>
        <end position="496"/>
    </location>
</feature>
<dbReference type="OrthoDB" id="10249612at2759"/>
<keyword evidence="8" id="KW-0520">NAD</keyword>
<dbReference type="PANTHER" id="PTHR42904:SF6">
    <property type="entry name" value="NAD-CAPPED RNA HYDROLASE NUDT12"/>
    <property type="match status" value="1"/>
</dbReference>
<evidence type="ECO:0000256" key="7">
    <source>
        <dbReference type="ARBA" id="ARBA00022842"/>
    </source>
</evidence>
<feature type="region of interest" description="Disordered" evidence="10">
    <location>
        <begin position="204"/>
        <end position="232"/>
    </location>
</feature>
<comment type="cofactor">
    <cofactor evidence="2">
        <name>Zn(2+)</name>
        <dbReference type="ChEBI" id="CHEBI:29105"/>
    </cofactor>
</comment>
<dbReference type="InterPro" id="IPR050241">
    <property type="entry name" value="NAD-cap_RNA_hydrolase_NudC"/>
</dbReference>
<dbReference type="Proteomes" id="UP001140091">
    <property type="component" value="Unassembled WGS sequence"/>
</dbReference>
<sequence>MQVAIGNGGEDQRITDVALDLEKQQQRHKEGIAEIQSIIDNILDEQAFIQLRDQIEKEISLQIDDIVQAQVAACLQTHIPKELQDEVEDNKQELERARVALHNSPPTRLSFGRSPPPVTTSSVQAETHNMPPTVVNLYGGSPLNRLSWLRTSHSFLNAVIALPHTRWLLFNGGQPLLVSPQTQGDRSLEFLSTEDVKPFLGSEAYFGQGQEPGDQLSDDTEEGEHSHHSPTQSVRIRGAPIVFLGVHETERDVAAALPTSEFKNPEVAVQKLKGTPYFALDVAELGLSGDEIRERLEDNTGKRPCPSGYVAAHFHMNSSLIDMHTCRSKGLNNYTHPRTDPVVIMIALDETGDKVLLGRGRKYPGKFYSALAGFIEPGESFEDAVAREMWEEAGVHVWDVRYHSGQPWPYPANLMVGFYARADSTKPIRIDLDNELVDARWFTREEVTAVLNHRTGTKFGKSDYKKMAEIVEGKPVEDQTNASAAAQALTPPNSSAPRKAVVEPTSSPDDPPFRLPPVTAIAGMLIRDWIDGKVGFFDEPLKKGNL</sequence>
<evidence type="ECO:0000313" key="12">
    <source>
        <dbReference type="EMBL" id="KAJ2928611.1"/>
    </source>
</evidence>
<keyword evidence="6" id="KW-0378">Hydrolase</keyword>
<comment type="caution">
    <text evidence="12">The sequence shown here is derived from an EMBL/GenBank/DDBJ whole genome shotgun (WGS) entry which is preliminary data.</text>
</comment>
<proteinExistence type="inferred from homology"/>
<dbReference type="Gene3D" id="3.90.79.10">
    <property type="entry name" value="Nucleoside Triphosphate Pyrophosphohydrolase"/>
    <property type="match status" value="1"/>
</dbReference>
<feature type="region of interest" description="Disordered" evidence="10">
    <location>
        <begin position="104"/>
        <end position="124"/>
    </location>
</feature>
<accession>A0A9W8MFE9</accession>
<reference evidence="12" key="1">
    <citation type="submission" date="2022-06" db="EMBL/GenBank/DDBJ databases">
        <title>Genome Sequence of Candolleomyces eurysporus.</title>
        <authorList>
            <person name="Buettner E."/>
        </authorList>
    </citation>
    <scope>NUCLEOTIDE SEQUENCE</scope>
    <source>
        <strain evidence="12">VTCC 930004</strain>
    </source>
</reference>
<dbReference type="PANTHER" id="PTHR42904">
    <property type="entry name" value="NUDIX HYDROLASE, NUDC SUBFAMILY"/>
    <property type="match status" value="1"/>
</dbReference>
<comment type="similarity">
    <text evidence="3">Belongs to the Nudix hydrolase family. NudC subfamily.</text>
</comment>
<evidence type="ECO:0000256" key="6">
    <source>
        <dbReference type="ARBA" id="ARBA00022801"/>
    </source>
</evidence>
<evidence type="ECO:0000256" key="4">
    <source>
        <dbReference type="ARBA" id="ARBA00012381"/>
    </source>
</evidence>
<dbReference type="Pfam" id="PF00293">
    <property type="entry name" value="NUDIX"/>
    <property type="match status" value="1"/>
</dbReference>
<dbReference type="GO" id="GO:0019677">
    <property type="term" value="P:NAD+ catabolic process"/>
    <property type="evidence" value="ECO:0007669"/>
    <property type="project" value="TreeGrafter"/>
</dbReference>
<dbReference type="SUPFAM" id="SSF55811">
    <property type="entry name" value="Nudix"/>
    <property type="match status" value="1"/>
</dbReference>
<dbReference type="GO" id="GO:0005777">
    <property type="term" value="C:peroxisome"/>
    <property type="evidence" value="ECO:0007669"/>
    <property type="project" value="TreeGrafter"/>
</dbReference>
<evidence type="ECO:0000256" key="3">
    <source>
        <dbReference type="ARBA" id="ARBA00009595"/>
    </source>
</evidence>
<organism evidence="12 13">
    <name type="scientific">Candolleomyces eurysporus</name>
    <dbReference type="NCBI Taxonomy" id="2828524"/>
    <lineage>
        <taxon>Eukaryota</taxon>
        <taxon>Fungi</taxon>
        <taxon>Dikarya</taxon>
        <taxon>Basidiomycota</taxon>
        <taxon>Agaricomycotina</taxon>
        <taxon>Agaricomycetes</taxon>
        <taxon>Agaricomycetidae</taxon>
        <taxon>Agaricales</taxon>
        <taxon>Agaricineae</taxon>
        <taxon>Psathyrellaceae</taxon>
        <taxon>Candolleomyces</taxon>
    </lineage>
</organism>
<feature type="non-terminal residue" evidence="12">
    <location>
        <position position="1"/>
    </location>
</feature>
<keyword evidence="13" id="KW-1185">Reference proteome</keyword>
<evidence type="ECO:0000256" key="2">
    <source>
        <dbReference type="ARBA" id="ARBA00001947"/>
    </source>
</evidence>